<dbReference type="EMBL" id="CP073767">
    <property type="protein sequence ID" value="UWZ56803.1"/>
    <property type="molecule type" value="Genomic_DNA"/>
</dbReference>
<dbReference type="PROSITE" id="PS00571">
    <property type="entry name" value="AMIDASES"/>
    <property type="match status" value="1"/>
</dbReference>
<dbReference type="PANTHER" id="PTHR11895:SF7">
    <property type="entry name" value="GLUTAMYL-TRNA(GLN) AMIDOTRANSFERASE SUBUNIT A, MITOCHONDRIAL"/>
    <property type="match status" value="1"/>
</dbReference>
<organism evidence="3 4">
    <name type="scientific">Dactylosporangium aurantiacum</name>
    <dbReference type="NCBI Taxonomy" id="35754"/>
    <lineage>
        <taxon>Bacteria</taxon>
        <taxon>Bacillati</taxon>
        <taxon>Actinomycetota</taxon>
        <taxon>Actinomycetes</taxon>
        <taxon>Micromonosporales</taxon>
        <taxon>Micromonosporaceae</taxon>
        <taxon>Dactylosporangium</taxon>
    </lineage>
</organism>
<dbReference type="SUPFAM" id="SSF75304">
    <property type="entry name" value="Amidase signature (AS) enzymes"/>
    <property type="match status" value="1"/>
</dbReference>
<feature type="domain" description="Amidase" evidence="2">
    <location>
        <begin position="53"/>
        <end position="446"/>
    </location>
</feature>
<comment type="similarity">
    <text evidence="1">Belongs to the amidase family.</text>
</comment>
<dbReference type="GO" id="GO:0003824">
    <property type="term" value="F:catalytic activity"/>
    <property type="evidence" value="ECO:0007669"/>
    <property type="project" value="InterPro"/>
</dbReference>
<protein>
    <submittedName>
        <fullName evidence="3">Amidase</fullName>
    </submittedName>
</protein>
<dbReference type="KEGG" id="daur:Daura_11850"/>
<dbReference type="AlphaFoldDB" id="A0A9Q9IPR5"/>
<sequence length="480" mass="49786">MQLDDYTGHDAVGLAALIRAGEVTAAEVAAVAREAIARADEVVHGLAYPVFAEPLAYDPGGPLAGVPFLIKDVPMARGVPFSVGSQAVPDVRAAHDSDLMARFRAAGLATFGSTSMCELGLSFATEPVRTGPVRNPFDPARGAGGSSGGAAALVAAGAVPVAHANDGAGSIRVPASCCGLVGLKPSRGRVPCGPDTGEGAFGLAYEFALTRTVRDAAHLLDAVHGPAAGDKYTAPPPRRPYRAELTADPGRLRVALSTRAWSGAPVDPQVAAATRRAGLLLERLGHLVEPGSPAVDWEDVLAGVRGQLVANAAPLLMAPRPPDPAKLEAVTRRVLEEVRAASAMDLVRAFAAHNRVSRAVGRFLRTVDVLVTPTLARPPAPHGTLDYDNDAHTVDGWLRKLFDYGPFTAVFNISGQPAVSLPLGRTDDGLPIGVQLVAGYGREDLLIALAAALEPEFITNSTGFIGKSPRNIDGRTDAVI</sequence>
<evidence type="ECO:0000313" key="3">
    <source>
        <dbReference type="EMBL" id="UWZ56803.1"/>
    </source>
</evidence>
<keyword evidence="4" id="KW-1185">Reference proteome</keyword>
<evidence type="ECO:0000259" key="2">
    <source>
        <dbReference type="Pfam" id="PF01425"/>
    </source>
</evidence>
<dbReference type="InterPro" id="IPR000120">
    <property type="entry name" value="Amidase"/>
</dbReference>
<dbReference type="OrthoDB" id="5175573at2"/>
<dbReference type="InterPro" id="IPR023631">
    <property type="entry name" value="Amidase_dom"/>
</dbReference>
<dbReference type="Gene3D" id="3.90.1300.10">
    <property type="entry name" value="Amidase signature (AS) domain"/>
    <property type="match status" value="1"/>
</dbReference>
<dbReference type="InterPro" id="IPR020556">
    <property type="entry name" value="Amidase_CS"/>
</dbReference>
<gene>
    <name evidence="3" type="ORF">Daura_11850</name>
</gene>
<accession>A0A9Q9IPR5</accession>
<dbReference type="RefSeq" id="WP_063745564.1">
    <property type="nucleotide sequence ID" value="NZ_CP073767.1"/>
</dbReference>
<reference evidence="3" key="1">
    <citation type="submission" date="2021-04" db="EMBL/GenBank/DDBJ databases">
        <title>Dactylosporangium aurantiacum NRRL B-8018 full assembly.</title>
        <authorList>
            <person name="Hartkoorn R.C."/>
            <person name="Beaudoing E."/>
            <person name="Hot D."/>
        </authorList>
    </citation>
    <scope>NUCLEOTIDE SEQUENCE</scope>
    <source>
        <strain evidence="3">NRRL B-8018</strain>
    </source>
</reference>
<dbReference type="Proteomes" id="UP001058003">
    <property type="component" value="Chromosome"/>
</dbReference>
<dbReference type="InterPro" id="IPR036928">
    <property type="entry name" value="AS_sf"/>
</dbReference>
<evidence type="ECO:0000313" key="4">
    <source>
        <dbReference type="Proteomes" id="UP001058003"/>
    </source>
</evidence>
<evidence type="ECO:0000256" key="1">
    <source>
        <dbReference type="ARBA" id="ARBA00009199"/>
    </source>
</evidence>
<dbReference type="Pfam" id="PF01425">
    <property type="entry name" value="Amidase"/>
    <property type="match status" value="1"/>
</dbReference>
<proteinExistence type="inferred from homology"/>
<name>A0A9Q9IPR5_9ACTN</name>
<dbReference type="PANTHER" id="PTHR11895">
    <property type="entry name" value="TRANSAMIDASE"/>
    <property type="match status" value="1"/>
</dbReference>